<evidence type="ECO:0000313" key="3">
    <source>
        <dbReference type="EMBL" id="NYJ73555.1"/>
    </source>
</evidence>
<dbReference type="SMART" id="SM00418">
    <property type="entry name" value="HTH_ARSR"/>
    <property type="match status" value="1"/>
</dbReference>
<reference evidence="3 4" key="1">
    <citation type="submission" date="2020-07" db="EMBL/GenBank/DDBJ databases">
        <title>Sequencing the genomes of 1000 actinobacteria strains.</title>
        <authorList>
            <person name="Klenk H.-P."/>
        </authorList>
    </citation>
    <scope>NUCLEOTIDE SEQUENCE [LARGE SCALE GENOMIC DNA]</scope>
    <source>
        <strain evidence="3 4">DSM 29531</strain>
    </source>
</reference>
<feature type="region of interest" description="Disordered" evidence="1">
    <location>
        <begin position="1"/>
        <end position="23"/>
    </location>
</feature>
<dbReference type="RefSeq" id="WP_179478890.1">
    <property type="nucleotide sequence ID" value="NZ_JACCFW010000001.1"/>
</dbReference>
<dbReference type="SUPFAM" id="SSF46785">
    <property type="entry name" value="Winged helix' DNA-binding domain"/>
    <property type="match status" value="1"/>
</dbReference>
<dbReference type="Proteomes" id="UP000571817">
    <property type="component" value="Unassembled WGS sequence"/>
</dbReference>
<accession>A0A853DH76</accession>
<dbReference type="Pfam" id="PF12840">
    <property type="entry name" value="HTH_20"/>
    <property type="match status" value="1"/>
</dbReference>
<proteinExistence type="predicted"/>
<dbReference type="GO" id="GO:0003700">
    <property type="term" value="F:DNA-binding transcription factor activity"/>
    <property type="evidence" value="ECO:0007669"/>
    <property type="project" value="InterPro"/>
</dbReference>
<dbReference type="InterPro" id="IPR036390">
    <property type="entry name" value="WH_DNA-bd_sf"/>
</dbReference>
<dbReference type="EMBL" id="JACCFW010000001">
    <property type="protein sequence ID" value="NYJ73555.1"/>
    <property type="molecule type" value="Genomic_DNA"/>
</dbReference>
<dbReference type="InterPro" id="IPR036388">
    <property type="entry name" value="WH-like_DNA-bd_sf"/>
</dbReference>
<feature type="domain" description="HTH arsR-type" evidence="2">
    <location>
        <begin position="15"/>
        <end position="106"/>
    </location>
</feature>
<dbReference type="CDD" id="cd00090">
    <property type="entry name" value="HTH_ARSR"/>
    <property type="match status" value="1"/>
</dbReference>
<evidence type="ECO:0000256" key="1">
    <source>
        <dbReference type="SAM" id="MobiDB-lite"/>
    </source>
</evidence>
<keyword evidence="3" id="KW-0238">DNA-binding</keyword>
<name>A0A853DH76_9MICO</name>
<evidence type="ECO:0000259" key="2">
    <source>
        <dbReference type="SMART" id="SM00418"/>
    </source>
</evidence>
<organism evidence="3 4">
    <name type="scientific">Allobranchiibius huperziae</name>
    <dbReference type="NCBI Taxonomy" id="1874116"/>
    <lineage>
        <taxon>Bacteria</taxon>
        <taxon>Bacillati</taxon>
        <taxon>Actinomycetota</taxon>
        <taxon>Actinomycetes</taxon>
        <taxon>Micrococcales</taxon>
        <taxon>Dermacoccaceae</taxon>
        <taxon>Allobranchiibius</taxon>
    </lineage>
</organism>
<dbReference type="AlphaFoldDB" id="A0A853DH76"/>
<gene>
    <name evidence="3" type="ORF">HNR15_000518</name>
</gene>
<keyword evidence="4" id="KW-1185">Reference proteome</keyword>
<evidence type="ECO:0000313" key="4">
    <source>
        <dbReference type="Proteomes" id="UP000571817"/>
    </source>
</evidence>
<dbReference type="Gene3D" id="1.10.10.10">
    <property type="entry name" value="Winged helix-like DNA-binding domain superfamily/Winged helix DNA-binding domain"/>
    <property type="match status" value="1"/>
</dbReference>
<dbReference type="InterPro" id="IPR001845">
    <property type="entry name" value="HTH_ArsR_DNA-bd_dom"/>
</dbReference>
<protein>
    <submittedName>
        <fullName evidence="3">DNA-binding transcriptional ArsR family regulator</fullName>
    </submittedName>
</protein>
<comment type="caution">
    <text evidence="3">The sequence shown here is derived from an EMBL/GenBank/DDBJ whole genome shotgun (WGS) entry which is preliminary data.</text>
</comment>
<dbReference type="InterPro" id="IPR011991">
    <property type="entry name" value="ArsR-like_HTH"/>
</dbReference>
<dbReference type="GO" id="GO:0003677">
    <property type="term" value="F:DNA binding"/>
    <property type="evidence" value="ECO:0007669"/>
    <property type="project" value="UniProtKB-KW"/>
</dbReference>
<sequence length="160" mass="17162">MSTDVPDALNVSTPQQHEAMRHPSRHRITLALGIEPMTVSALSRELAMNKGNVAHHVKVLVDAGLVRRVGTRTGRGGTGTLYARAGRSLHFHDRDATTGMLGAVRAGLDADPQSFAFLRAVRLTPVQTRELTAHLERWVAGLPADDSGSLVNVFVAVARG</sequence>